<keyword evidence="6 15" id="KW-0812">Transmembrane</keyword>
<keyword evidence="9" id="KW-0863">Zinc-finger</keyword>
<feature type="compositionally biased region" description="Acidic residues" evidence="14">
    <location>
        <begin position="586"/>
        <end position="610"/>
    </location>
</feature>
<dbReference type="GO" id="GO:0005886">
    <property type="term" value="C:plasma membrane"/>
    <property type="evidence" value="ECO:0007669"/>
    <property type="project" value="UniProtKB-SubCell"/>
</dbReference>
<comment type="subcellular location">
    <subcellularLocation>
        <location evidence="1">Cell inner membrane</location>
        <topology evidence="1">Multi-pass membrane protein</topology>
    </subcellularLocation>
</comment>
<dbReference type="InterPro" id="IPR007272">
    <property type="entry name" value="Sulf_transp_TsuA/YedE"/>
</dbReference>
<evidence type="ECO:0000313" key="17">
    <source>
        <dbReference type="Proteomes" id="UP000076837"/>
    </source>
</evidence>
<feature type="region of interest" description="Disordered" evidence="14">
    <location>
        <begin position="580"/>
        <end position="610"/>
    </location>
</feature>
<feature type="transmembrane region" description="Helical" evidence="15">
    <location>
        <begin position="241"/>
        <end position="259"/>
    </location>
</feature>
<evidence type="ECO:0000256" key="8">
    <source>
        <dbReference type="ARBA" id="ARBA00022737"/>
    </source>
</evidence>
<feature type="compositionally biased region" description="Acidic residues" evidence="14">
    <location>
        <begin position="682"/>
        <end position="694"/>
    </location>
</feature>
<evidence type="ECO:0000256" key="11">
    <source>
        <dbReference type="ARBA" id="ARBA00022833"/>
    </source>
</evidence>
<evidence type="ECO:0000256" key="5">
    <source>
        <dbReference type="ARBA" id="ARBA00022679"/>
    </source>
</evidence>
<evidence type="ECO:0000256" key="6">
    <source>
        <dbReference type="ARBA" id="ARBA00022692"/>
    </source>
</evidence>
<feature type="transmembrane region" description="Helical" evidence="15">
    <location>
        <begin position="161"/>
        <end position="182"/>
    </location>
</feature>
<sequence>MFTPVETTLGAVLLHQATSNLLYQNGNILGLSGFLRRLLTAPTAEVLAFFAGMAASYPPLHMLAPELVTKYPSMPMTVQAVVFTASAAALIGWGTKASNGCTSGHMLCGLSRLSGRSAIAVATFFTTALITHHLVHPSLYTDACSGDIPCYTPILPSLRTAVALVFLSTITTIAARTIPALLARATSSYETNAKVPSNNQAPARLATQFFTGLLFALGLHISGMAHPAKVTSFLSFPVWHAWDPSLALVILFGVVPNLLTIQRKGFNAPPAFANLFALPTKTFRDVDVRFVAGAVAFGMGWGLTDDVGSFFQRATENESLYPPKCCGQIFLLDMYDTFVPFDVQWAYQLKVQGEYSVMAKYRVYCASPTCSKFLSPSVHVKDASASITYAVCQEHACGKLTCTSCKKLLDSVEGHACEQDEDYKKFKQTATEKGFQECPTCASTVELAEACNHITCACGADFCYICGKPWQDVHGCPHYGPAIYDEEGYNQDGYHRITGLNREGRTRREQRRINQAEGNDSDGEDDGEEQEDAQLNHTEWEILQHVDPNVRATFVALPHGDREMFLVNLQIQLFEERGITFANPEADGEEDDGDGEENDDRDDDPDEEGNDTVQIENIEQEADLAAQDEDPVEVQTGADVDFETASIALAEATQNLEDSTRGQSPEDPAENEVAVSQYTSDISEENGASEDEGEAGVRTANLAGLSVVLQRMLVDFAREAVPLEIVREALEVLDADLPGNAQLASFRWLLSRVNQSLNRHNPEQDQNHGSSSAAIQDEDEPTTSMDIEPATEGGEEERPGWKGPPGGWPDNEEL</sequence>
<dbReference type="GO" id="GO:0016740">
    <property type="term" value="F:transferase activity"/>
    <property type="evidence" value="ECO:0007669"/>
    <property type="project" value="UniProtKB-KW"/>
</dbReference>
<feature type="region of interest" description="Disordered" evidence="14">
    <location>
        <begin position="759"/>
        <end position="814"/>
    </location>
</feature>
<dbReference type="OrthoDB" id="10009520at2759"/>
<dbReference type="STRING" id="5454.A0A162W0Q8"/>
<evidence type="ECO:0000256" key="1">
    <source>
        <dbReference type="ARBA" id="ARBA00004429"/>
    </source>
</evidence>
<evidence type="ECO:0000256" key="10">
    <source>
        <dbReference type="ARBA" id="ARBA00022786"/>
    </source>
</evidence>
<keyword evidence="5" id="KW-0808">Transferase</keyword>
<evidence type="ECO:0000256" key="9">
    <source>
        <dbReference type="ARBA" id="ARBA00022771"/>
    </source>
</evidence>
<evidence type="ECO:0000256" key="7">
    <source>
        <dbReference type="ARBA" id="ARBA00022723"/>
    </source>
</evidence>
<proteinExistence type="predicted"/>
<gene>
    <name evidence="16" type="ORF">ST47_g10099</name>
</gene>
<feature type="region of interest" description="Disordered" evidence="14">
    <location>
        <begin position="500"/>
        <end position="532"/>
    </location>
</feature>
<feature type="compositionally biased region" description="Basic and acidic residues" evidence="14">
    <location>
        <begin position="502"/>
        <end position="514"/>
    </location>
</feature>
<keyword evidence="12 15" id="KW-1133">Transmembrane helix</keyword>
<organism evidence="16 17">
    <name type="scientific">Didymella rabiei</name>
    <name type="common">Chickpea ascochyta blight fungus</name>
    <name type="synonym">Mycosphaerella rabiei</name>
    <dbReference type="NCBI Taxonomy" id="5454"/>
    <lineage>
        <taxon>Eukaryota</taxon>
        <taxon>Fungi</taxon>
        <taxon>Dikarya</taxon>
        <taxon>Ascomycota</taxon>
        <taxon>Pezizomycotina</taxon>
        <taxon>Dothideomycetes</taxon>
        <taxon>Pleosporomycetidae</taxon>
        <taxon>Pleosporales</taxon>
        <taxon>Pleosporineae</taxon>
        <taxon>Didymellaceae</taxon>
        <taxon>Ascochyta</taxon>
    </lineage>
</organism>
<feature type="region of interest" description="Disordered" evidence="14">
    <location>
        <begin position="654"/>
        <end position="695"/>
    </location>
</feature>
<dbReference type="PANTHER" id="PTHR30574">
    <property type="entry name" value="INNER MEMBRANE PROTEIN YEDE"/>
    <property type="match status" value="1"/>
</dbReference>
<feature type="transmembrane region" description="Helical" evidence="15">
    <location>
        <begin position="203"/>
        <end position="221"/>
    </location>
</feature>
<dbReference type="Pfam" id="PF20398">
    <property type="entry name" value="DUF6691"/>
    <property type="match status" value="1"/>
</dbReference>
<name>A0A162W0Q8_DIDRA</name>
<evidence type="ECO:0000256" key="2">
    <source>
        <dbReference type="ARBA" id="ARBA00022448"/>
    </source>
</evidence>
<dbReference type="Proteomes" id="UP000076837">
    <property type="component" value="Unassembled WGS sequence"/>
</dbReference>
<evidence type="ECO:0000256" key="15">
    <source>
        <dbReference type="SAM" id="Phobius"/>
    </source>
</evidence>
<keyword evidence="11" id="KW-0862">Zinc</keyword>
<evidence type="ECO:0000313" key="16">
    <source>
        <dbReference type="EMBL" id="KZM18718.1"/>
    </source>
</evidence>
<dbReference type="CDD" id="cd22584">
    <property type="entry name" value="Rcat_RBR_unk"/>
    <property type="match status" value="1"/>
</dbReference>
<keyword evidence="17" id="KW-1185">Reference proteome</keyword>
<evidence type="ECO:0000256" key="3">
    <source>
        <dbReference type="ARBA" id="ARBA00022475"/>
    </source>
</evidence>
<reference evidence="16 17" key="1">
    <citation type="journal article" date="2016" name="Sci. Rep.">
        <title>Draft genome sequencing and secretome analysis of fungal phytopathogen Ascochyta rabiei provides insight into the necrotrophic effector repertoire.</title>
        <authorList>
            <person name="Verma S."/>
            <person name="Gazara R.K."/>
            <person name="Nizam S."/>
            <person name="Parween S."/>
            <person name="Chattopadhyay D."/>
            <person name="Verma P.K."/>
        </authorList>
    </citation>
    <scope>NUCLEOTIDE SEQUENCE [LARGE SCALE GENOMIC DNA]</scope>
    <source>
        <strain evidence="16 17">ArDII</strain>
    </source>
</reference>
<dbReference type="SUPFAM" id="SSF57850">
    <property type="entry name" value="RING/U-box"/>
    <property type="match status" value="1"/>
</dbReference>
<evidence type="ECO:0000256" key="13">
    <source>
        <dbReference type="ARBA" id="ARBA00023136"/>
    </source>
</evidence>
<dbReference type="GO" id="GO:0008270">
    <property type="term" value="F:zinc ion binding"/>
    <property type="evidence" value="ECO:0007669"/>
    <property type="project" value="UniProtKB-KW"/>
</dbReference>
<accession>A0A162W0Q8</accession>
<feature type="transmembrane region" description="Helical" evidence="15">
    <location>
        <begin position="77"/>
        <end position="95"/>
    </location>
</feature>
<keyword evidence="3" id="KW-1003">Cell membrane</keyword>
<dbReference type="Pfam" id="PF22191">
    <property type="entry name" value="IBR_1"/>
    <property type="match status" value="1"/>
</dbReference>
<dbReference type="InterPro" id="IPR046513">
    <property type="entry name" value="DUF6691"/>
</dbReference>
<feature type="compositionally biased region" description="Polar residues" evidence="14">
    <location>
        <begin position="654"/>
        <end position="663"/>
    </location>
</feature>
<evidence type="ECO:0000256" key="12">
    <source>
        <dbReference type="ARBA" id="ARBA00022989"/>
    </source>
</evidence>
<evidence type="ECO:0000256" key="14">
    <source>
        <dbReference type="SAM" id="MobiDB-lite"/>
    </source>
</evidence>
<feature type="compositionally biased region" description="Acidic residues" evidence="14">
    <location>
        <begin position="519"/>
        <end position="532"/>
    </location>
</feature>
<keyword evidence="7" id="KW-0479">Metal-binding</keyword>
<keyword evidence="10" id="KW-0833">Ubl conjugation pathway</keyword>
<keyword evidence="8" id="KW-0677">Repeat</keyword>
<comment type="caution">
    <text evidence="16">The sequence shown here is derived from an EMBL/GenBank/DDBJ whole genome shotgun (WGS) entry which is preliminary data.</text>
</comment>
<evidence type="ECO:0000256" key="4">
    <source>
        <dbReference type="ARBA" id="ARBA00022519"/>
    </source>
</evidence>
<dbReference type="EMBL" id="JYNV01000322">
    <property type="protein sequence ID" value="KZM18718.1"/>
    <property type="molecule type" value="Genomic_DNA"/>
</dbReference>
<keyword evidence="4" id="KW-0997">Cell inner membrane</keyword>
<dbReference type="AlphaFoldDB" id="A0A162W0Q8"/>
<keyword evidence="2" id="KW-0813">Transport</keyword>
<feature type="transmembrane region" description="Helical" evidence="15">
    <location>
        <begin position="116"/>
        <end position="135"/>
    </location>
</feature>
<dbReference type="PANTHER" id="PTHR30574:SF1">
    <property type="entry name" value="SULPHUR TRANSPORT DOMAIN-CONTAINING PROTEIN"/>
    <property type="match status" value="1"/>
</dbReference>
<keyword evidence="13 15" id="KW-0472">Membrane</keyword>
<feature type="transmembrane region" description="Helical" evidence="15">
    <location>
        <begin position="38"/>
        <end position="57"/>
    </location>
</feature>
<dbReference type="InterPro" id="IPR044066">
    <property type="entry name" value="TRIAD_supradom"/>
</dbReference>
<dbReference type="Gene3D" id="1.20.120.1750">
    <property type="match status" value="1"/>
</dbReference>
<dbReference type="PROSITE" id="PS51873">
    <property type="entry name" value="TRIAD"/>
    <property type="match status" value="1"/>
</dbReference>
<protein>
    <submittedName>
        <fullName evidence="16">Uncharacterized protein</fullName>
    </submittedName>
</protein>